<dbReference type="EMBL" id="JAHIBW010000013">
    <property type="protein sequence ID" value="KAG7305245.1"/>
    <property type="molecule type" value="Genomic_DNA"/>
</dbReference>
<reference evidence="1 2" key="1">
    <citation type="submission" date="2021-06" db="EMBL/GenBank/DDBJ databases">
        <title>A haploid diamondback moth (Plutella xylostella L.) genome assembly resolves 31 chromosomes and identifies a diamide resistance mutation.</title>
        <authorList>
            <person name="Ward C.M."/>
            <person name="Perry K.D."/>
            <person name="Baker G."/>
            <person name="Powis K."/>
            <person name="Heckel D.G."/>
            <person name="Baxter S.W."/>
        </authorList>
    </citation>
    <scope>NUCLEOTIDE SEQUENCE [LARGE SCALE GENOMIC DNA]</scope>
    <source>
        <strain evidence="1 2">LV</strain>
        <tissue evidence="1">Single pupa</tissue>
    </source>
</reference>
<sequence>MTANSSAAMLQQFSKLEPRGCVQKFDRCWCGDTAAVVADVCAPARRDGRSPPSALCACANIEDPRTAWKDERKSFVM</sequence>
<accession>A0ABQ7QJ37</accession>
<proteinExistence type="predicted"/>
<protein>
    <submittedName>
        <fullName evidence="1">Uncharacterized protein</fullName>
    </submittedName>
</protein>
<dbReference type="Proteomes" id="UP000823941">
    <property type="component" value="Chromosome 13"/>
</dbReference>
<evidence type="ECO:0000313" key="1">
    <source>
        <dbReference type="EMBL" id="KAG7305245.1"/>
    </source>
</evidence>
<gene>
    <name evidence="1" type="ORF">JYU34_009285</name>
</gene>
<organism evidence="1 2">
    <name type="scientific">Plutella xylostella</name>
    <name type="common">Diamondback moth</name>
    <name type="synonym">Plutella maculipennis</name>
    <dbReference type="NCBI Taxonomy" id="51655"/>
    <lineage>
        <taxon>Eukaryota</taxon>
        <taxon>Metazoa</taxon>
        <taxon>Ecdysozoa</taxon>
        <taxon>Arthropoda</taxon>
        <taxon>Hexapoda</taxon>
        <taxon>Insecta</taxon>
        <taxon>Pterygota</taxon>
        <taxon>Neoptera</taxon>
        <taxon>Endopterygota</taxon>
        <taxon>Lepidoptera</taxon>
        <taxon>Glossata</taxon>
        <taxon>Ditrysia</taxon>
        <taxon>Yponomeutoidea</taxon>
        <taxon>Plutellidae</taxon>
        <taxon>Plutella</taxon>
    </lineage>
</organism>
<evidence type="ECO:0000313" key="2">
    <source>
        <dbReference type="Proteomes" id="UP000823941"/>
    </source>
</evidence>
<name>A0ABQ7QJ37_PLUXY</name>
<comment type="caution">
    <text evidence="1">The sequence shown here is derived from an EMBL/GenBank/DDBJ whole genome shotgun (WGS) entry which is preliminary data.</text>
</comment>
<keyword evidence="2" id="KW-1185">Reference proteome</keyword>